<comment type="caution">
    <text evidence="1">The sequence shown here is derived from an EMBL/GenBank/DDBJ whole genome shotgun (WGS) entry which is preliminary data.</text>
</comment>
<reference evidence="2" key="1">
    <citation type="submission" date="2018-12" db="EMBL/GenBank/DDBJ databases">
        <title>Tengunoibacter tsumagoiensis gen. nov., sp. nov., Dictyobacter kobayashii sp. nov., D. alpinus sp. nov., and D. joshuensis sp. nov. and description of Dictyobacteraceae fam. nov. within the order Ktedonobacterales isolated from Tengu-no-mugimeshi.</title>
        <authorList>
            <person name="Wang C.M."/>
            <person name="Zheng Y."/>
            <person name="Sakai Y."/>
            <person name="Toyoda A."/>
            <person name="Minakuchi Y."/>
            <person name="Abe K."/>
            <person name="Yokota A."/>
            <person name="Yabe S."/>
        </authorList>
    </citation>
    <scope>NUCLEOTIDE SEQUENCE [LARGE SCALE GENOMIC DNA]</scope>
    <source>
        <strain evidence="2">S-27</strain>
    </source>
</reference>
<organism evidence="1 2">
    <name type="scientific">Dictyobacter aurantiacus</name>
    <dbReference type="NCBI Taxonomy" id="1936993"/>
    <lineage>
        <taxon>Bacteria</taxon>
        <taxon>Bacillati</taxon>
        <taxon>Chloroflexota</taxon>
        <taxon>Ktedonobacteria</taxon>
        <taxon>Ktedonobacterales</taxon>
        <taxon>Dictyobacteraceae</taxon>
        <taxon>Dictyobacter</taxon>
    </lineage>
</organism>
<keyword evidence="2" id="KW-1185">Reference proteome</keyword>
<dbReference type="EMBL" id="BIFQ01000002">
    <property type="protein sequence ID" value="GCE08321.1"/>
    <property type="molecule type" value="Genomic_DNA"/>
</dbReference>
<proteinExistence type="predicted"/>
<name>A0A401ZN85_9CHLR</name>
<gene>
    <name evidence="1" type="ORF">KDAU_56500</name>
</gene>
<protein>
    <submittedName>
        <fullName evidence="1">Uncharacterized protein</fullName>
    </submittedName>
</protein>
<dbReference type="OrthoDB" id="165044at2"/>
<accession>A0A401ZN85</accession>
<dbReference type="RefSeq" id="WP_126600801.1">
    <property type="nucleotide sequence ID" value="NZ_BIFQ01000002.1"/>
</dbReference>
<dbReference type="AlphaFoldDB" id="A0A401ZN85"/>
<dbReference type="Proteomes" id="UP000287224">
    <property type="component" value="Unassembled WGS sequence"/>
</dbReference>
<evidence type="ECO:0000313" key="1">
    <source>
        <dbReference type="EMBL" id="GCE08321.1"/>
    </source>
</evidence>
<sequence>MTSNRYPRRWQPTKLNAKQRLHALLRENPSLTPQELARAVGCTTASARIWKSTFFAKNYDVDEGPQHSQP</sequence>
<evidence type="ECO:0000313" key="2">
    <source>
        <dbReference type="Proteomes" id="UP000287224"/>
    </source>
</evidence>